<dbReference type="GO" id="GO:0006654">
    <property type="term" value="P:phosphatidic acid biosynthetic process"/>
    <property type="evidence" value="ECO:0007669"/>
    <property type="project" value="TreeGrafter"/>
</dbReference>
<dbReference type="PANTHER" id="PTHR42886">
    <property type="entry name" value="RE40534P-RELATED"/>
    <property type="match status" value="1"/>
</dbReference>
<feature type="region of interest" description="Disordered" evidence="2">
    <location>
        <begin position="1"/>
        <end position="37"/>
    </location>
</feature>
<reference evidence="4" key="2">
    <citation type="submission" date="2023-06" db="EMBL/GenBank/DDBJ databases">
        <authorList>
            <person name="Kobayashi Y."/>
            <person name="Kayamori A."/>
            <person name="Aoki K."/>
            <person name="Shiwa Y."/>
            <person name="Fujita N."/>
            <person name="Sugita T."/>
            <person name="Iwasaki W."/>
            <person name="Tanaka N."/>
            <person name="Takashima M."/>
        </authorList>
    </citation>
    <scope>NUCLEOTIDE SEQUENCE</scope>
    <source>
        <strain evidence="4">HIS016</strain>
    </source>
</reference>
<feature type="domain" description="AB hydrolase-1" evidence="3">
    <location>
        <begin position="183"/>
        <end position="498"/>
    </location>
</feature>
<feature type="region of interest" description="Disordered" evidence="2">
    <location>
        <begin position="117"/>
        <end position="143"/>
    </location>
</feature>
<evidence type="ECO:0000259" key="3">
    <source>
        <dbReference type="Pfam" id="PF00561"/>
    </source>
</evidence>
<comment type="caution">
    <text evidence="4">The sequence shown here is derived from an EMBL/GenBank/DDBJ whole genome shotgun (WGS) entry which is preliminary data.</text>
</comment>
<feature type="compositionally biased region" description="Low complexity" evidence="2">
    <location>
        <begin position="339"/>
        <end position="349"/>
    </location>
</feature>
<dbReference type="PANTHER" id="PTHR42886:SF29">
    <property type="entry name" value="PUMMELIG, ISOFORM A"/>
    <property type="match status" value="1"/>
</dbReference>
<organism evidence="4 5">
    <name type="scientific">Cutaneotrichosporon spelunceum</name>
    <dbReference type="NCBI Taxonomy" id="1672016"/>
    <lineage>
        <taxon>Eukaryota</taxon>
        <taxon>Fungi</taxon>
        <taxon>Dikarya</taxon>
        <taxon>Basidiomycota</taxon>
        <taxon>Agaricomycotina</taxon>
        <taxon>Tremellomycetes</taxon>
        <taxon>Trichosporonales</taxon>
        <taxon>Trichosporonaceae</taxon>
        <taxon>Cutaneotrichosporon</taxon>
    </lineage>
</organism>
<dbReference type="InterPro" id="IPR029058">
    <property type="entry name" value="AB_hydrolase_fold"/>
</dbReference>
<keyword evidence="5" id="KW-1185">Reference proteome</keyword>
<dbReference type="Pfam" id="PF00561">
    <property type="entry name" value="Abhydrolase_1"/>
    <property type="match status" value="1"/>
</dbReference>
<dbReference type="EMBL" id="BTCM01000002">
    <property type="protein sequence ID" value="GMK55761.1"/>
    <property type="molecule type" value="Genomic_DNA"/>
</dbReference>
<dbReference type="Proteomes" id="UP001222932">
    <property type="component" value="Unassembled WGS sequence"/>
</dbReference>
<proteinExistence type="inferred from homology"/>
<accession>A0AAD3YAA8</accession>
<reference evidence="4" key="1">
    <citation type="journal article" date="2023" name="BMC Genomics">
        <title>Chromosome-level genome assemblies of Cutaneotrichosporon spp. (Trichosporonales, Basidiomycota) reveal imbalanced evolution between nucleotide sequences and chromosome synteny.</title>
        <authorList>
            <person name="Kobayashi Y."/>
            <person name="Kayamori A."/>
            <person name="Aoki K."/>
            <person name="Shiwa Y."/>
            <person name="Matsutani M."/>
            <person name="Fujita N."/>
            <person name="Sugita T."/>
            <person name="Iwasaki W."/>
            <person name="Tanaka N."/>
            <person name="Takashima M."/>
        </authorList>
    </citation>
    <scope>NUCLEOTIDE SEQUENCE</scope>
    <source>
        <strain evidence="4">HIS016</strain>
    </source>
</reference>
<evidence type="ECO:0000256" key="1">
    <source>
        <dbReference type="ARBA" id="ARBA00038097"/>
    </source>
</evidence>
<dbReference type="GO" id="GO:0005743">
    <property type="term" value="C:mitochondrial inner membrane"/>
    <property type="evidence" value="ECO:0007669"/>
    <property type="project" value="TreeGrafter"/>
</dbReference>
<sequence length="521" mass="55775">MATATYSEPVPTHSIAASTKASPAPSTSEPPASRAIPTDFRSSLAAWWASSGYRDARVAEDRLLRRLPYYQPPPPEPSRSWFSRGHHTPHASAATSVPPPVPTDGLLATLRTVFIPTPDPALAPPRPDMRVDEDSSISSEDSITVAKKHKHARALHCRHAEGLADYINTLEFSSPATKGSKEAVVVVHGYAAALGFFFRNWDSVARAADSTGRRTFFLDWLGMGLSSRPNPALLAAPTGSPTEARVARAEHFFLSSLEAWRAAEGIDRMVLVGHSLGGYLSSAYALKYPERVSSLILVSPAGIPHGQLGGTAPPTEKPAEGASLDAAADAAESEMHDPAASAAEAEAASHPQQSATRRGVTKFFLWGWEKGLSPFSILRGIGPWGPLLVGKYSSRRFASQSAEDVRDLHSYIYGTSVMRGSGEFCISHLLAPGAYARMPIVDRIAPLKVPVTFMYGDSDWMDVDGGLAAKEVLAKAGNDEVDVHVVKNAGHHLYLDNPEDSNAIIEAAIRAAPKVEQSTAH</sequence>
<dbReference type="GO" id="GO:0004623">
    <property type="term" value="F:phospholipase A2 activity"/>
    <property type="evidence" value="ECO:0007669"/>
    <property type="project" value="TreeGrafter"/>
</dbReference>
<dbReference type="GO" id="GO:0035965">
    <property type="term" value="P:cardiolipin acyl-chain remodeling"/>
    <property type="evidence" value="ECO:0007669"/>
    <property type="project" value="TreeGrafter"/>
</dbReference>
<feature type="compositionally biased region" description="Low complexity" evidence="2">
    <location>
        <begin position="14"/>
        <end position="35"/>
    </location>
</feature>
<feature type="region of interest" description="Disordered" evidence="2">
    <location>
        <begin position="307"/>
        <end position="354"/>
    </location>
</feature>
<name>A0AAD3YAA8_9TREE</name>
<dbReference type="GO" id="GO:0055088">
    <property type="term" value="P:lipid homeostasis"/>
    <property type="evidence" value="ECO:0007669"/>
    <property type="project" value="TreeGrafter"/>
</dbReference>
<comment type="similarity">
    <text evidence="1">Belongs to the peptidase S33 family. ABHD4/ABHD5 subfamily.</text>
</comment>
<feature type="compositionally biased region" description="Pro residues" evidence="2">
    <location>
        <begin position="117"/>
        <end position="126"/>
    </location>
</feature>
<feature type="compositionally biased region" description="Low complexity" evidence="2">
    <location>
        <begin position="320"/>
        <end position="330"/>
    </location>
</feature>
<evidence type="ECO:0000313" key="4">
    <source>
        <dbReference type="EMBL" id="GMK55761.1"/>
    </source>
</evidence>
<feature type="region of interest" description="Disordered" evidence="2">
    <location>
        <begin position="68"/>
        <end position="102"/>
    </location>
</feature>
<evidence type="ECO:0000313" key="5">
    <source>
        <dbReference type="Proteomes" id="UP001222932"/>
    </source>
</evidence>
<dbReference type="InterPro" id="IPR000073">
    <property type="entry name" value="AB_hydrolase_1"/>
</dbReference>
<evidence type="ECO:0000256" key="2">
    <source>
        <dbReference type="SAM" id="MobiDB-lite"/>
    </source>
</evidence>
<dbReference type="GO" id="GO:0042171">
    <property type="term" value="F:lysophosphatidic acid acyltransferase activity"/>
    <property type="evidence" value="ECO:0007669"/>
    <property type="project" value="TreeGrafter"/>
</dbReference>
<dbReference type="AlphaFoldDB" id="A0AAD3YAA8"/>
<dbReference type="Gene3D" id="3.40.50.1820">
    <property type="entry name" value="alpha/beta hydrolase"/>
    <property type="match status" value="1"/>
</dbReference>
<protein>
    <recommendedName>
        <fullName evidence="3">AB hydrolase-1 domain-containing protein</fullName>
    </recommendedName>
</protein>
<gene>
    <name evidence="4" type="ORF">CspeluHIS016_0208170</name>
</gene>
<dbReference type="SUPFAM" id="SSF53474">
    <property type="entry name" value="alpha/beta-Hydrolases"/>
    <property type="match status" value="1"/>
</dbReference>